<evidence type="ECO:0000256" key="1">
    <source>
        <dbReference type="SAM" id="MobiDB-lite"/>
    </source>
</evidence>
<name>A0A9P6KNN1_9PLEO</name>
<comment type="caution">
    <text evidence="2">The sequence shown here is derived from an EMBL/GenBank/DDBJ whole genome shotgun (WGS) entry which is preliminary data.</text>
</comment>
<gene>
    <name evidence="2" type="ORF">PMIN01_09587</name>
</gene>
<reference evidence="2" key="1">
    <citation type="journal article" date="2020" name="Mol. Plant Microbe Interact.">
        <title>Genome Sequence of the Biocontrol Agent Coniothyrium minitans strain Conio (IMI 134523).</title>
        <authorList>
            <person name="Patel D."/>
            <person name="Shittu T.A."/>
            <person name="Baroncelli R."/>
            <person name="Muthumeenakshi S."/>
            <person name="Osborne T.H."/>
            <person name="Janganan T.K."/>
            <person name="Sreenivasaprasad S."/>
        </authorList>
    </citation>
    <scope>NUCLEOTIDE SEQUENCE</scope>
    <source>
        <strain evidence="2">Conio</strain>
    </source>
</reference>
<accession>A0A9P6KNN1</accession>
<evidence type="ECO:0000313" key="2">
    <source>
        <dbReference type="EMBL" id="KAF9732729.1"/>
    </source>
</evidence>
<dbReference type="EMBL" id="WJXW01000010">
    <property type="protein sequence ID" value="KAF9732729.1"/>
    <property type="molecule type" value="Genomic_DNA"/>
</dbReference>
<protein>
    <submittedName>
        <fullName evidence="2">Uncharacterized protein</fullName>
    </submittedName>
</protein>
<dbReference type="AlphaFoldDB" id="A0A9P6KNN1"/>
<keyword evidence="3" id="KW-1185">Reference proteome</keyword>
<proteinExistence type="predicted"/>
<sequence>MSSVTSEQAATKQATSRRTLLLFCIESAAVQDDLRRRCWCWCWRVVGTGADGSDGNAMRPSGCKRGVLHRAAPPPSPGYPARRRL</sequence>
<organism evidence="2 3">
    <name type="scientific">Paraphaeosphaeria minitans</name>
    <dbReference type="NCBI Taxonomy" id="565426"/>
    <lineage>
        <taxon>Eukaryota</taxon>
        <taxon>Fungi</taxon>
        <taxon>Dikarya</taxon>
        <taxon>Ascomycota</taxon>
        <taxon>Pezizomycotina</taxon>
        <taxon>Dothideomycetes</taxon>
        <taxon>Pleosporomycetidae</taxon>
        <taxon>Pleosporales</taxon>
        <taxon>Massarineae</taxon>
        <taxon>Didymosphaeriaceae</taxon>
        <taxon>Paraphaeosphaeria</taxon>
    </lineage>
</organism>
<evidence type="ECO:0000313" key="3">
    <source>
        <dbReference type="Proteomes" id="UP000756921"/>
    </source>
</evidence>
<dbReference type="Proteomes" id="UP000756921">
    <property type="component" value="Unassembled WGS sequence"/>
</dbReference>
<feature type="region of interest" description="Disordered" evidence="1">
    <location>
        <begin position="54"/>
        <end position="85"/>
    </location>
</feature>